<dbReference type="EC" id="2.7.13.3" evidence="2"/>
<evidence type="ECO:0000313" key="9">
    <source>
        <dbReference type="Proteomes" id="UP000294835"/>
    </source>
</evidence>
<evidence type="ECO:0000256" key="1">
    <source>
        <dbReference type="ARBA" id="ARBA00000085"/>
    </source>
</evidence>
<dbReference type="SUPFAM" id="SSF52172">
    <property type="entry name" value="CheY-like"/>
    <property type="match status" value="1"/>
</dbReference>
<evidence type="ECO:0000259" key="6">
    <source>
        <dbReference type="PROSITE" id="PS50109"/>
    </source>
</evidence>
<keyword evidence="9" id="KW-1185">Reference proteome</keyword>
<evidence type="ECO:0000256" key="5">
    <source>
        <dbReference type="SAM" id="Phobius"/>
    </source>
</evidence>
<dbReference type="InterPro" id="IPR001789">
    <property type="entry name" value="Sig_transdc_resp-reg_receiver"/>
</dbReference>
<dbReference type="InterPro" id="IPR005467">
    <property type="entry name" value="His_kinase_dom"/>
</dbReference>
<dbReference type="PROSITE" id="PS50110">
    <property type="entry name" value="RESPONSE_REGULATORY"/>
    <property type="match status" value="1"/>
</dbReference>
<dbReference type="OrthoDB" id="9796100at2"/>
<dbReference type="InterPro" id="IPR011006">
    <property type="entry name" value="CheY-like_superfamily"/>
</dbReference>
<dbReference type="Gene3D" id="3.30.565.10">
    <property type="entry name" value="Histidine kinase-like ATPase, C-terminal domain"/>
    <property type="match status" value="1"/>
</dbReference>
<dbReference type="SMART" id="SM00388">
    <property type="entry name" value="HisKA"/>
    <property type="match status" value="1"/>
</dbReference>
<keyword evidence="5" id="KW-0812">Transmembrane</keyword>
<dbReference type="Gene3D" id="1.10.287.130">
    <property type="match status" value="1"/>
</dbReference>
<feature type="domain" description="Response regulatory" evidence="7">
    <location>
        <begin position="452"/>
        <end position="568"/>
    </location>
</feature>
<dbReference type="PROSITE" id="PS50109">
    <property type="entry name" value="HIS_KIN"/>
    <property type="match status" value="1"/>
</dbReference>
<feature type="transmembrane region" description="Helical" evidence="5">
    <location>
        <begin position="104"/>
        <end position="123"/>
    </location>
</feature>
<feature type="modified residue" description="4-aspartylphosphate" evidence="4">
    <location>
        <position position="502"/>
    </location>
</feature>
<dbReference type="Proteomes" id="UP000294835">
    <property type="component" value="Unassembled WGS sequence"/>
</dbReference>
<evidence type="ECO:0000256" key="2">
    <source>
        <dbReference type="ARBA" id="ARBA00012438"/>
    </source>
</evidence>
<keyword evidence="5" id="KW-1133">Transmembrane helix</keyword>
<comment type="catalytic activity">
    <reaction evidence="1">
        <text>ATP + protein L-histidine = ADP + protein N-phospho-L-histidine.</text>
        <dbReference type="EC" id="2.7.13.3"/>
    </reaction>
</comment>
<feature type="domain" description="Histidine kinase" evidence="6">
    <location>
        <begin position="209"/>
        <end position="430"/>
    </location>
</feature>
<dbReference type="Pfam" id="PF00072">
    <property type="entry name" value="Response_reg"/>
    <property type="match status" value="1"/>
</dbReference>
<dbReference type="SMART" id="SM00448">
    <property type="entry name" value="REC"/>
    <property type="match status" value="1"/>
</dbReference>
<dbReference type="SUPFAM" id="SSF47384">
    <property type="entry name" value="Homodimeric domain of signal transducing histidine kinase"/>
    <property type="match status" value="1"/>
</dbReference>
<dbReference type="RefSeq" id="WP_132461003.1">
    <property type="nucleotide sequence ID" value="NZ_SLXP01000002.1"/>
</dbReference>
<dbReference type="SUPFAM" id="SSF55874">
    <property type="entry name" value="ATPase domain of HSP90 chaperone/DNA topoisomerase II/histidine kinase"/>
    <property type="match status" value="1"/>
</dbReference>
<proteinExistence type="predicted"/>
<organism evidence="8 9">
    <name type="scientific">Rhodovulum marinum</name>
    <dbReference type="NCBI Taxonomy" id="320662"/>
    <lineage>
        <taxon>Bacteria</taxon>
        <taxon>Pseudomonadati</taxon>
        <taxon>Pseudomonadota</taxon>
        <taxon>Alphaproteobacteria</taxon>
        <taxon>Rhodobacterales</taxon>
        <taxon>Paracoccaceae</taxon>
        <taxon>Rhodovulum</taxon>
    </lineage>
</organism>
<dbReference type="PANTHER" id="PTHR43065:SF49">
    <property type="entry name" value="HISTIDINE KINASE"/>
    <property type="match status" value="1"/>
</dbReference>
<gene>
    <name evidence="8" type="ORF">EV662_102349</name>
</gene>
<evidence type="ECO:0000259" key="7">
    <source>
        <dbReference type="PROSITE" id="PS50110"/>
    </source>
</evidence>
<dbReference type="PANTHER" id="PTHR43065">
    <property type="entry name" value="SENSOR HISTIDINE KINASE"/>
    <property type="match status" value="1"/>
</dbReference>
<dbReference type="Gene3D" id="3.40.50.2300">
    <property type="match status" value="1"/>
</dbReference>
<dbReference type="InterPro" id="IPR036097">
    <property type="entry name" value="HisK_dim/P_sf"/>
</dbReference>
<feature type="transmembrane region" description="Helical" evidence="5">
    <location>
        <begin position="135"/>
        <end position="154"/>
    </location>
</feature>
<dbReference type="InterPro" id="IPR004358">
    <property type="entry name" value="Sig_transdc_His_kin-like_C"/>
</dbReference>
<dbReference type="Pfam" id="PF02518">
    <property type="entry name" value="HATPase_c"/>
    <property type="match status" value="1"/>
</dbReference>
<accession>A0A4R2Q8U9</accession>
<protein>
    <recommendedName>
        <fullName evidence="2">histidine kinase</fullName>
        <ecNumber evidence="2">2.7.13.3</ecNumber>
    </recommendedName>
</protein>
<dbReference type="InterPro" id="IPR003661">
    <property type="entry name" value="HisK_dim/P_dom"/>
</dbReference>
<feature type="transmembrane region" description="Helical" evidence="5">
    <location>
        <begin position="76"/>
        <end position="98"/>
    </location>
</feature>
<dbReference type="GO" id="GO:0000155">
    <property type="term" value="F:phosphorelay sensor kinase activity"/>
    <property type="evidence" value="ECO:0007669"/>
    <property type="project" value="InterPro"/>
</dbReference>
<dbReference type="PRINTS" id="PR00344">
    <property type="entry name" value="BCTRLSENSOR"/>
</dbReference>
<evidence type="ECO:0000256" key="4">
    <source>
        <dbReference type="PROSITE-ProRule" id="PRU00169"/>
    </source>
</evidence>
<comment type="caution">
    <text evidence="8">The sequence shown here is derived from an EMBL/GenBank/DDBJ whole genome shotgun (WGS) entry which is preliminary data.</text>
</comment>
<sequence>MTRDRKRELDRLRALSASSYPELLTETALVLICVTVGAVAYQLWWLFAWYAVQYTLVAGERVLLKSTPDWNSRGFFAVVVALNLLIGSNFALLSVLLWQVDDPVYKFAVIALLVGSTLNTFLVRTKVWQSMLCYVIPNGVAVFVIAATFTGPGYQVRDAVAGMVIAAALVIYLLVSVLRAYRWHDGYEKTRLNLELARRSEAIGRLTGGIAHDFNNLLFVILGNLEALRESAGSPAQRDLIDAGIRATERGADLTGNMLRFARQANLTPRVVDLNAVVAELTRFAARTLPDNIVIETDLAPDLWRVEVDASSTESALLNMVLNARDAMPAGGRIRIVTANETLSRAVTLPGARRLPAGRYVTVAIEDDGQGIAEQDLARVFEPFATTKPNGTGLGLAMIDLFMHKSGGGVSVTSAPGAGTTFRLYFRARRDKGPVPRPVAVGTPRTARSGARILLVEDEPNVRETLLRTLESSGHDIVPVPSGDAAWRLFQDDPGFDLVITDVVMPGALQGPALAERLRQMRPDLPVLFLSGHDFGSFDRHPGVRPDDIRLAKPVRRSRLIEAISTALAGG</sequence>
<dbReference type="AlphaFoldDB" id="A0A4R2Q8U9"/>
<dbReference type="InterPro" id="IPR003594">
    <property type="entry name" value="HATPase_dom"/>
</dbReference>
<feature type="transmembrane region" description="Helical" evidence="5">
    <location>
        <begin position="20"/>
        <end position="41"/>
    </location>
</feature>
<keyword evidence="3 4" id="KW-0597">Phosphoprotein</keyword>
<dbReference type="InterPro" id="IPR036890">
    <property type="entry name" value="HATPase_C_sf"/>
</dbReference>
<dbReference type="Pfam" id="PF00512">
    <property type="entry name" value="HisKA"/>
    <property type="match status" value="1"/>
</dbReference>
<reference evidence="8 9" key="1">
    <citation type="submission" date="2019-03" db="EMBL/GenBank/DDBJ databases">
        <title>Genomic Encyclopedia of Type Strains, Phase IV (KMG-IV): sequencing the most valuable type-strain genomes for metagenomic binning, comparative biology and taxonomic classification.</title>
        <authorList>
            <person name="Goeker M."/>
        </authorList>
    </citation>
    <scope>NUCLEOTIDE SEQUENCE [LARGE SCALE GENOMIC DNA]</scope>
    <source>
        <strain evidence="8 9">DSM 18063</strain>
    </source>
</reference>
<dbReference type="EMBL" id="SLXP01000002">
    <property type="protein sequence ID" value="TCP43155.1"/>
    <property type="molecule type" value="Genomic_DNA"/>
</dbReference>
<dbReference type="CDD" id="cd00082">
    <property type="entry name" value="HisKA"/>
    <property type="match status" value="1"/>
</dbReference>
<feature type="transmembrane region" description="Helical" evidence="5">
    <location>
        <begin position="160"/>
        <end position="181"/>
    </location>
</feature>
<name>A0A4R2Q8U9_9RHOB</name>
<evidence type="ECO:0000313" key="8">
    <source>
        <dbReference type="EMBL" id="TCP43155.1"/>
    </source>
</evidence>
<dbReference type="SMART" id="SM00387">
    <property type="entry name" value="HATPase_c"/>
    <property type="match status" value="1"/>
</dbReference>
<evidence type="ECO:0000256" key="3">
    <source>
        <dbReference type="ARBA" id="ARBA00022553"/>
    </source>
</evidence>
<keyword evidence="5" id="KW-0472">Membrane</keyword>